<sequence length="94" mass="10535">MKNSTFVEQPNKPGLVFYIFVLQETQKNNLESRNVCLKVQLEEDSLDDEAAPTAGCAQTDVGETCLTGHLFPDKETRHKRKLKKGQDATKAVLQ</sequence>
<dbReference type="AlphaFoldDB" id="A0A1I7YS95"/>
<name>A0A1I7YS95_9BILA</name>
<dbReference type="WBParaSite" id="L893_g19188.t1">
    <property type="protein sequence ID" value="L893_g19188.t1"/>
    <property type="gene ID" value="L893_g19188"/>
</dbReference>
<dbReference type="Proteomes" id="UP000095287">
    <property type="component" value="Unplaced"/>
</dbReference>
<evidence type="ECO:0000313" key="2">
    <source>
        <dbReference type="WBParaSite" id="L893_g19188.t1"/>
    </source>
</evidence>
<reference evidence="2" key="1">
    <citation type="submission" date="2016-11" db="UniProtKB">
        <authorList>
            <consortium name="WormBaseParasite"/>
        </authorList>
    </citation>
    <scope>IDENTIFICATION</scope>
</reference>
<evidence type="ECO:0000313" key="1">
    <source>
        <dbReference type="Proteomes" id="UP000095287"/>
    </source>
</evidence>
<protein>
    <submittedName>
        <fullName evidence="2">Uncharacterized protein</fullName>
    </submittedName>
</protein>
<organism evidence="1 2">
    <name type="scientific">Steinernema glaseri</name>
    <dbReference type="NCBI Taxonomy" id="37863"/>
    <lineage>
        <taxon>Eukaryota</taxon>
        <taxon>Metazoa</taxon>
        <taxon>Ecdysozoa</taxon>
        <taxon>Nematoda</taxon>
        <taxon>Chromadorea</taxon>
        <taxon>Rhabditida</taxon>
        <taxon>Tylenchina</taxon>
        <taxon>Panagrolaimomorpha</taxon>
        <taxon>Strongyloidoidea</taxon>
        <taxon>Steinernematidae</taxon>
        <taxon>Steinernema</taxon>
    </lineage>
</organism>
<keyword evidence="1" id="KW-1185">Reference proteome</keyword>
<proteinExistence type="predicted"/>
<accession>A0A1I7YS95</accession>